<gene>
    <name evidence="17" type="ORF">TeGR_g4437</name>
</gene>
<name>A0ABQ6N806_9STRA</name>
<evidence type="ECO:0000256" key="2">
    <source>
        <dbReference type="ARBA" id="ARBA00022490"/>
    </source>
</evidence>
<evidence type="ECO:0000256" key="11">
    <source>
        <dbReference type="ARBA" id="ARBA00022992"/>
    </source>
</evidence>
<evidence type="ECO:0000256" key="1">
    <source>
        <dbReference type="ARBA" id="ARBA00001946"/>
    </source>
</evidence>
<evidence type="ECO:0000256" key="4">
    <source>
        <dbReference type="ARBA" id="ARBA00022535"/>
    </source>
</evidence>
<dbReference type="PROSITE" id="PS00107">
    <property type="entry name" value="PROTEIN_KINASE_ATP"/>
    <property type="match status" value="1"/>
</dbReference>
<feature type="domain" description="Cyclic nucleotide-binding" evidence="16">
    <location>
        <begin position="1"/>
        <end position="55"/>
    </location>
</feature>
<dbReference type="Pfam" id="PF00069">
    <property type="entry name" value="Pkinase"/>
    <property type="match status" value="1"/>
</dbReference>
<organism evidence="17 18">
    <name type="scientific">Tetraparma gracilis</name>
    <dbReference type="NCBI Taxonomy" id="2962635"/>
    <lineage>
        <taxon>Eukaryota</taxon>
        <taxon>Sar</taxon>
        <taxon>Stramenopiles</taxon>
        <taxon>Ochrophyta</taxon>
        <taxon>Bolidophyceae</taxon>
        <taxon>Parmales</taxon>
        <taxon>Triparmaceae</taxon>
        <taxon>Tetraparma</taxon>
    </lineage>
</organism>
<keyword evidence="9 13" id="KW-0067">ATP-binding</keyword>
<dbReference type="InterPro" id="IPR018488">
    <property type="entry name" value="cNMP-bd_CS"/>
</dbReference>
<dbReference type="PANTHER" id="PTHR24353:SF37">
    <property type="entry name" value="CAMP-DEPENDENT PROTEIN KINASE CATALYTIC SUBUNIT PRKX"/>
    <property type="match status" value="1"/>
</dbReference>
<reference evidence="17 18" key="1">
    <citation type="journal article" date="2023" name="Commun. Biol.">
        <title>Genome analysis of Parmales, the sister group of diatoms, reveals the evolutionary specialization of diatoms from phago-mixotrophs to photoautotrophs.</title>
        <authorList>
            <person name="Ban H."/>
            <person name="Sato S."/>
            <person name="Yoshikawa S."/>
            <person name="Yamada K."/>
            <person name="Nakamura Y."/>
            <person name="Ichinomiya M."/>
            <person name="Sato N."/>
            <person name="Blanc-Mathieu R."/>
            <person name="Endo H."/>
            <person name="Kuwata A."/>
            <person name="Ogata H."/>
        </authorList>
    </citation>
    <scope>NUCLEOTIDE SEQUENCE [LARGE SCALE GENOMIC DNA]</scope>
</reference>
<feature type="domain" description="Protein kinase" evidence="15">
    <location>
        <begin position="127"/>
        <end position="402"/>
    </location>
</feature>
<proteinExistence type="inferred from homology"/>
<comment type="cofactor">
    <cofactor evidence="1">
        <name>Mg(2+)</name>
        <dbReference type="ChEBI" id="CHEBI:18420"/>
    </cofactor>
</comment>
<dbReference type="Proteomes" id="UP001165060">
    <property type="component" value="Unassembled WGS sequence"/>
</dbReference>
<dbReference type="PANTHER" id="PTHR24353">
    <property type="entry name" value="CYCLIC NUCLEOTIDE-DEPENDENT PROTEIN KINASE"/>
    <property type="match status" value="1"/>
</dbReference>
<dbReference type="Gene3D" id="2.60.120.10">
    <property type="entry name" value="Jelly Rolls"/>
    <property type="match status" value="1"/>
</dbReference>
<dbReference type="CDD" id="cd00038">
    <property type="entry name" value="CAP_ED"/>
    <property type="match status" value="1"/>
</dbReference>
<keyword evidence="11" id="KW-0142">cGMP-binding</keyword>
<comment type="caution">
    <text evidence="17">The sequence shown here is derived from an EMBL/GenBank/DDBJ whole genome shotgun (WGS) entry which is preliminary data.</text>
</comment>
<keyword evidence="18" id="KW-1185">Reference proteome</keyword>
<keyword evidence="6" id="KW-0479">Metal-binding</keyword>
<comment type="similarity">
    <text evidence="14">Belongs to the protein kinase superfamily.</text>
</comment>
<dbReference type="SUPFAM" id="SSF51206">
    <property type="entry name" value="cAMP-binding domain-like"/>
    <property type="match status" value="1"/>
</dbReference>
<dbReference type="InterPro" id="IPR000595">
    <property type="entry name" value="cNMP-bd_dom"/>
</dbReference>
<keyword evidence="8" id="KW-0418">Kinase</keyword>
<dbReference type="SMART" id="SM00220">
    <property type="entry name" value="S_TKc"/>
    <property type="match status" value="1"/>
</dbReference>
<dbReference type="Gene3D" id="1.10.510.10">
    <property type="entry name" value="Transferase(Phosphotransferase) domain 1"/>
    <property type="match status" value="1"/>
</dbReference>
<evidence type="ECO:0000256" key="8">
    <source>
        <dbReference type="ARBA" id="ARBA00022777"/>
    </source>
</evidence>
<evidence type="ECO:0000259" key="16">
    <source>
        <dbReference type="PROSITE" id="PS50042"/>
    </source>
</evidence>
<dbReference type="PROSITE" id="PS50011">
    <property type="entry name" value="PROTEIN_KINASE_DOM"/>
    <property type="match status" value="1"/>
</dbReference>
<evidence type="ECO:0000256" key="6">
    <source>
        <dbReference type="ARBA" id="ARBA00022723"/>
    </source>
</evidence>
<dbReference type="SUPFAM" id="SSF56112">
    <property type="entry name" value="Protein kinase-like (PK-like)"/>
    <property type="match status" value="1"/>
</dbReference>
<evidence type="ECO:0000256" key="9">
    <source>
        <dbReference type="ARBA" id="ARBA00022840"/>
    </source>
</evidence>
<dbReference type="PROSITE" id="PS00108">
    <property type="entry name" value="PROTEIN_KINASE_ST"/>
    <property type="match status" value="1"/>
</dbReference>
<dbReference type="InterPro" id="IPR018490">
    <property type="entry name" value="cNMP-bd_dom_sf"/>
</dbReference>
<dbReference type="InterPro" id="IPR014710">
    <property type="entry name" value="RmlC-like_jellyroll"/>
</dbReference>
<evidence type="ECO:0000256" key="13">
    <source>
        <dbReference type="PROSITE-ProRule" id="PRU10141"/>
    </source>
</evidence>
<evidence type="ECO:0000313" key="17">
    <source>
        <dbReference type="EMBL" id="GMI43569.1"/>
    </source>
</evidence>
<evidence type="ECO:0000256" key="12">
    <source>
        <dbReference type="ARBA" id="ARBA00024113"/>
    </source>
</evidence>
<keyword evidence="3 14" id="KW-0723">Serine/threonine-protein kinase</keyword>
<dbReference type="InterPro" id="IPR000719">
    <property type="entry name" value="Prot_kinase_dom"/>
</dbReference>
<dbReference type="InterPro" id="IPR008271">
    <property type="entry name" value="Ser/Thr_kinase_AS"/>
</dbReference>
<evidence type="ECO:0000256" key="3">
    <source>
        <dbReference type="ARBA" id="ARBA00022527"/>
    </source>
</evidence>
<keyword evidence="5" id="KW-0808">Transferase</keyword>
<dbReference type="EMBL" id="BRYB01002351">
    <property type="protein sequence ID" value="GMI43569.1"/>
    <property type="molecule type" value="Genomic_DNA"/>
</dbReference>
<keyword evidence="10" id="KW-0460">Magnesium</keyword>
<evidence type="ECO:0000256" key="10">
    <source>
        <dbReference type="ARBA" id="ARBA00022842"/>
    </source>
</evidence>
<keyword evidence="7 13" id="KW-0547">Nucleotide-binding</keyword>
<dbReference type="PROSITE" id="PS50042">
    <property type="entry name" value="CNMP_BINDING_3"/>
    <property type="match status" value="1"/>
</dbReference>
<dbReference type="PROSITE" id="PS00889">
    <property type="entry name" value="CNMP_BINDING_2"/>
    <property type="match status" value="1"/>
</dbReference>
<dbReference type="InterPro" id="IPR017441">
    <property type="entry name" value="Protein_kinase_ATP_BS"/>
</dbReference>
<evidence type="ECO:0000256" key="14">
    <source>
        <dbReference type="RuleBase" id="RU000304"/>
    </source>
</evidence>
<accession>A0ABQ6N806</accession>
<keyword evidence="2" id="KW-0963">Cytoplasm</keyword>
<dbReference type="Gene3D" id="3.30.200.20">
    <property type="entry name" value="Phosphorylase Kinase, domain 1"/>
    <property type="match status" value="1"/>
</dbReference>
<evidence type="ECO:0000259" key="15">
    <source>
        <dbReference type="PROSITE" id="PS50011"/>
    </source>
</evidence>
<evidence type="ECO:0000256" key="5">
    <source>
        <dbReference type="ARBA" id="ARBA00022679"/>
    </source>
</evidence>
<evidence type="ECO:0000313" key="18">
    <source>
        <dbReference type="Proteomes" id="UP001165060"/>
    </source>
</evidence>
<evidence type="ECO:0000256" key="7">
    <source>
        <dbReference type="ARBA" id="ARBA00022741"/>
    </source>
</evidence>
<feature type="non-terminal residue" evidence="17">
    <location>
        <position position="1"/>
    </location>
</feature>
<keyword evidence="4" id="KW-0140">cGMP</keyword>
<dbReference type="InterPro" id="IPR011009">
    <property type="entry name" value="Kinase-like_dom_sf"/>
</dbReference>
<protein>
    <recommendedName>
        <fullName evidence="12">cGMP-dependent protein kinase</fullName>
    </recommendedName>
</protein>
<feature type="binding site" evidence="13">
    <location>
        <position position="156"/>
    </location>
    <ligand>
        <name>ATP</name>
        <dbReference type="ChEBI" id="CHEBI:30616"/>
    </ligand>
</feature>
<sequence>YFGEIALLTRAPRTASVQVVSDKAELLVMHRDDFQTFMVPFQSAIQEQMEKRESQANELLGKAEGNGEGGGSSSMGFGVTATTDGDGNVASWLSDEGGGVGRMRGRNESLEVTHVVREMQQVVLEDLEVISTLGTGTFGKVVLVSHRLTSDISALKCLQKAHLIRTQQQSNVKREKQALQIIDHPFIVQLKGTLSDSNQVYLLLEFVSGGELWSLLYEKKSTVLSGGPWGGMPLDKCMFFAAMCISAFEHIHALKYCYRDLKPENLLMDNDGYLKIADFGFAKKLPYTSKLGKLEDRTFTLCGTPEYMAPEIVLSRGHDAGVDFWACGILIYEMLCGTTPFEAGSQQETFERIVYSQRYLRFPLGFDPHAKSLVRKLLESNAALRLGSLRGGVQDVKEHLFFSAGGLGGTGDWEKLKRKGYAMEYKPGPPSLPAGGGEGAGVGAGFDGDGVVEEYHAGEDGDAFWDF</sequence>